<dbReference type="SUPFAM" id="SSF54373">
    <property type="entry name" value="FAD-linked reductases, C-terminal domain"/>
    <property type="match status" value="1"/>
</dbReference>
<feature type="binding site" evidence="7">
    <location>
        <position position="223"/>
    </location>
    <ligand>
        <name>D-dopa</name>
        <dbReference type="ChEBI" id="CHEBI:149689"/>
    </ligand>
</feature>
<evidence type="ECO:0000256" key="6">
    <source>
        <dbReference type="ARBA" id="ARBA00023002"/>
    </source>
</evidence>
<dbReference type="SUPFAM" id="SSF51971">
    <property type="entry name" value="Nucleotide-binding domain"/>
    <property type="match status" value="1"/>
</dbReference>
<dbReference type="GO" id="GO:0071949">
    <property type="term" value="F:FAD binding"/>
    <property type="evidence" value="ECO:0007669"/>
    <property type="project" value="InterPro"/>
</dbReference>
<gene>
    <name evidence="10" type="ORF">C0Q70_19367</name>
</gene>
<dbReference type="STRING" id="400727.A0A2T7NJ55"/>
<evidence type="ECO:0000256" key="8">
    <source>
        <dbReference type="SAM" id="SignalP"/>
    </source>
</evidence>
<feature type="signal peptide" evidence="8">
    <location>
        <begin position="1"/>
        <end position="17"/>
    </location>
</feature>
<sequence length="338" mass="37147">MVRIAVIGAGMVGLATAVNVQKVMPHASITIIADKFGNNTTSAGAGGIFRPSAALIKGVEPEVLKTWIKDSWDYFFGLAMSPLAGETGNGLVSGFLFSDDLKDIEDPLYKDVLLNFRVMTDEERRRLNSKFKYGCFFTTVITQTKKLMPWLMTQFKSKGGRIEFRTVGKIEELAGQYDIVINCTGLGSRQLLNDQAMYPVKGQLAIVKAPWIKTFAYGGHKTYFIPHDEYVIVGGTREEGNFNTDVVPQVQDDILQRAAEVLPQVKGAKVIGSWAGLRPHRDPLRLEKELLMVNGKKLGVVHNYGHGANGISLSWGTAIKAAKLVEEISGQVVKESKL</sequence>
<evidence type="ECO:0000313" key="10">
    <source>
        <dbReference type="EMBL" id="PVD21199.1"/>
    </source>
</evidence>
<feature type="domain" description="FAD dependent oxidoreductase" evidence="9">
    <location>
        <begin position="3"/>
        <end position="323"/>
    </location>
</feature>
<feature type="binding site" evidence="7">
    <location>
        <begin position="41"/>
        <end position="42"/>
    </location>
    <ligand>
        <name>FAD</name>
        <dbReference type="ChEBI" id="CHEBI:57692"/>
    </ligand>
</feature>
<dbReference type="OrthoDB" id="2015447at2759"/>
<dbReference type="InterPro" id="IPR006076">
    <property type="entry name" value="FAD-dep_OxRdtase"/>
</dbReference>
<keyword evidence="8" id="KW-0732">Signal</keyword>
<feature type="binding site" evidence="7">
    <location>
        <position position="167"/>
    </location>
    <ligand>
        <name>FAD</name>
        <dbReference type="ChEBI" id="CHEBI:57692"/>
    </ligand>
</feature>
<keyword evidence="11" id="KW-1185">Reference proteome</keyword>
<comment type="similarity">
    <text evidence="3">Belongs to the DAMOX/DASOX family.</text>
</comment>
<dbReference type="PANTHER" id="PTHR11530:SF11">
    <property type="entry name" value="D-ASPARTATE OXIDASE"/>
    <property type="match status" value="1"/>
</dbReference>
<dbReference type="PROSITE" id="PS00677">
    <property type="entry name" value="DAO"/>
    <property type="match status" value="1"/>
</dbReference>
<dbReference type="Gene3D" id="3.30.9.10">
    <property type="entry name" value="D-Amino Acid Oxidase, subunit A, domain 2"/>
    <property type="match status" value="1"/>
</dbReference>
<dbReference type="InterPro" id="IPR006181">
    <property type="entry name" value="D-amino_acid_oxidase_CS"/>
</dbReference>
<dbReference type="Pfam" id="PF01266">
    <property type="entry name" value="DAO"/>
    <property type="match status" value="1"/>
</dbReference>
<evidence type="ECO:0000256" key="2">
    <source>
        <dbReference type="ARBA" id="ARBA00004253"/>
    </source>
</evidence>
<dbReference type="InterPro" id="IPR023209">
    <property type="entry name" value="DAO"/>
</dbReference>
<evidence type="ECO:0000256" key="7">
    <source>
        <dbReference type="PIRSR" id="PIRSR000189-1"/>
    </source>
</evidence>
<organism evidence="10 11">
    <name type="scientific">Pomacea canaliculata</name>
    <name type="common">Golden apple snail</name>
    <dbReference type="NCBI Taxonomy" id="400727"/>
    <lineage>
        <taxon>Eukaryota</taxon>
        <taxon>Metazoa</taxon>
        <taxon>Spiralia</taxon>
        <taxon>Lophotrochozoa</taxon>
        <taxon>Mollusca</taxon>
        <taxon>Gastropoda</taxon>
        <taxon>Caenogastropoda</taxon>
        <taxon>Architaenioglossa</taxon>
        <taxon>Ampullarioidea</taxon>
        <taxon>Ampullariidae</taxon>
        <taxon>Pomacea</taxon>
    </lineage>
</organism>
<evidence type="ECO:0000313" key="11">
    <source>
        <dbReference type="Proteomes" id="UP000245119"/>
    </source>
</evidence>
<feature type="chain" id="PRO_5015787428" description="FAD dependent oxidoreductase domain-containing protein" evidence="8">
    <location>
        <begin position="18"/>
        <end position="338"/>
    </location>
</feature>
<dbReference type="EMBL" id="PZQS01000012">
    <property type="protein sequence ID" value="PVD21199.1"/>
    <property type="molecule type" value="Genomic_DNA"/>
</dbReference>
<accession>A0A2T7NJ55</accession>
<comment type="caution">
    <text evidence="10">The sequence shown here is derived from an EMBL/GenBank/DDBJ whole genome shotgun (WGS) entry which is preliminary data.</text>
</comment>
<dbReference type="GO" id="GO:0019478">
    <property type="term" value="P:D-amino acid catabolic process"/>
    <property type="evidence" value="ECO:0007669"/>
    <property type="project" value="TreeGrafter"/>
</dbReference>
<reference evidence="10 11" key="1">
    <citation type="submission" date="2018-04" db="EMBL/GenBank/DDBJ databases">
        <title>The genome of golden apple snail Pomacea canaliculata provides insight into stress tolerance and invasive adaptation.</title>
        <authorList>
            <person name="Liu C."/>
            <person name="Liu B."/>
            <person name="Ren Y."/>
            <person name="Zhang Y."/>
            <person name="Wang H."/>
            <person name="Li S."/>
            <person name="Jiang F."/>
            <person name="Yin L."/>
            <person name="Zhang G."/>
            <person name="Qian W."/>
            <person name="Fan W."/>
        </authorList>
    </citation>
    <scope>NUCLEOTIDE SEQUENCE [LARGE SCALE GENOMIC DNA]</scope>
    <source>
        <strain evidence="10">SZHN2017</strain>
        <tissue evidence="10">Muscle</tissue>
    </source>
</reference>
<name>A0A2T7NJ55_POMCA</name>
<evidence type="ECO:0000256" key="4">
    <source>
        <dbReference type="ARBA" id="ARBA00022630"/>
    </source>
</evidence>
<protein>
    <recommendedName>
        <fullName evidence="9">FAD dependent oxidoreductase domain-containing protein</fullName>
    </recommendedName>
</protein>
<dbReference type="Gene3D" id="3.40.50.720">
    <property type="entry name" value="NAD(P)-binding Rossmann-like Domain"/>
    <property type="match status" value="1"/>
</dbReference>
<keyword evidence="4" id="KW-0285">Flavoprotein</keyword>
<evidence type="ECO:0000256" key="1">
    <source>
        <dbReference type="ARBA" id="ARBA00001974"/>
    </source>
</evidence>
<feature type="binding site" evidence="7">
    <location>
        <position position="184"/>
    </location>
    <ligand>
        <name>FAD</name>
        <dbReference type="ChEBI" id="CHEBI:57692"/>
    </ligand>
</feature>
<keyword evidence="6" id="KW-0560">Oxidoreductase</keyword>
<evidence type="ECO:0000256" key="3">
    <source>
        <dbReference type="ARBA" id="ARBA00006730"/>
    </source>
</evidence>
<comment type="cofactor">
    <cofactor evidence="1 7">
        <name>FAD</name>
        <dbReference type="ChEBI" id="CHEBI:57692"/>
    </cofactor>
</comment>
<feature type="binding site" evidence="7">
    <location>
        <position position="278"/>
    </location>
    <ligand>
        <name>D-dopa</name>
        <dbReference type="ChEBI" id="CHEBI:149689"/>
    </ligand>
</feature>
<keyword evidence="5 7" id="KW-0274">FAD</keyword>
<dbReference type="PANTHER" id="PTHR11530">
    <property type="entry name" value="D-AMINO ACID OXIDASE"/>
    <property type="match status" value="1"/>
</dbReference>
<dbReference type="Proteomes" id="UP000245119">
    <property type="component" value="Linkage Group LG12"/>
</dbReference>
<proteinExistence type="inferred from homology"/>
<dbReference type="GO" id="GO:0005782">
    <property type="term" value="C:peroxisomal matrix"/>
    <property type="evidence" value="ECO:0007669"/>
    <property type="project" value="UniProtKB-SubCell"/>
</dbReference>
<evidence type="ECO:0000259" key="9">
    <source>
        <dbReference type="Pfam" id="PF01266"/>
    </source>
</evidence>
<dbReference type="GO" id="GO:0003884">
    <property type="term" value="F:D-amino-acid oxidase activity"/>
    <property type="evidence" value="ECO:0007669"/>
    <property type="project" value="InterPro"/>
</dbReference>
<dbReference type="PIRSF" id="PIRSF000189">
    <property type="entry name" value="D-aa_oxidase"/>
    <property type="match status" value="1"/>
</dbReference>
<comment type="subcellular location">
    <subcellularLocation>
        <location evidence="2">Peroxisome matrix</location>
    </subcellularLocation>
</comment>
<dbReference type="AlphaFoldDB" id="A0A2T7NJ55"/>
<evidence type="ECO:0000256" key="5">
    <source>
        <dbReference type="ARBA" id="ARBA00022827"/>
    </source>
</evidence>